<dbReference type="EMBL" id="JAKOGI010001160">
    <property type="protein sequence ID" value="KAJ8427292.1"/>
    <property type="molecule type" value="Genomic_DNA"/>
</dbReference>
<organism evidence="1 2">
    <name type="scientific">Carnegiea gigantea</name>
    <dbReference type="NCBI Taxonomy" id="171969"/>
    <lineage>
        <taxon>Eukaryota</taxon>
        <taxon>Viridiplantae</taxon>
        <taxon>Streptophyta</taxon>
        <taxon>Embryophyta</taxon>
        <taxon>Tracheophyta</taxon>
        <taxon>Spermatophyta</taxon>
        <taxon>Magnoliopsida</taxon>
        <taxon>eudicotyledons</taxon>
        <taxon>Gunneridae</taxon>
        <taxon>Pentapetalae</taxon>
        <taxon>Caryophyllales</taxon>
        <taxon>Cactineae</taxon>
        <taxon>Cactaceae</taxon>
        <taxon>Cactoideae</taxon>
        <taxon>Echinocereeae</taxon>
        <taxon>Carnegiea</taxon>
    </lineage>
</organism>
<evidence type="ECO:0000313" key="2">
    <source>
        <dbReference type="Proteomes" id="UP001153076"/>
    </source>
</evidence>
<evidence type="ECO:0000313" key="1">
    <source>
        <dbReference type="EMBL" id="KAJ8427292.1"/>
    </source>
</evidence>
<dbReference type="Proteomes" id="UP001153076">
    <property type="component" value="Unassembled WGS sequence"/>
</dbReference>
<dbReference type="PANTHER" id="PTHR48082:SF2">
    <property type="entry name" value="ATP SYNTHASE SUBUNIT ALPHA, MITOCHONDRIAL"/>
    <property type="match status" value="1"/>
</dbReference>
<comment type="caution">
    <text evidence="1">The sequence shown here is derived from an EMBL/GenBank/DDBJ whole genome shotgun (WGS) entry which is preliminary data.</text>
</comment>
<name>A0A9Q1JJ05_9CARY</name>
<dbReference type="GO" id="GO:0005524">
    <property type="term" value="F:ATP binding"/>
    <property type="evidence" value="ECO:0007669"/>
    <property type="project" value="TreeGrafter"/>
</dbReference>
<dbReference type="GO" id="GO:0043531">
    <property type="term" value="F:ADP binding"/>
    <property type="evidence" value="ECO:0007669"/>
    <property type="project" value="TreeGrafter"/>
</dbReference>
<sequence>MAGELVEFEEGAISIALNLESYNVGVLLIDVLYLSLFKLGLLLLIRCSLYGVVSENSLLGTGTLVKQQLLSFYAAHIVTTFQERVVIEYTIVAAETANSLATLHYLTPYAGATLAEHFIPSSCEGYPADVFYLHLRLLESAAKSSSRLDGQIFLSANLFNAEIRLAINVGYPFEKMESSFKDFVGTLYERKLKAKNGKDEAKAYKNGIGVPKDREIFEEMVNLSGTRRSLQGGYSKRNNTTFSVAPTPESLRLETSKVLQSQIF</sequence>
<gene>
    <name evidence="1" type="ORF">Cgig2_003028</name>
</gene>
<dbReference type="Gene3D" id="3.40.50.12240">
    <property type="match status" value="1"/>
</dbReference>
<dbReference type="InterPro" id="IPR005294">
    <property type="entry name" value="ATP_synth_F1_asu"/>
</dbReference>
<dbReference type="Gene3D" id="2.40.30.20">
    <property type="match status" value="1"/>
</dbReference>
<proteinExistence type="predicted"/>
<dbReference type="GO" id="GO:0045259">
    <property type="term" value="C:proton-transporting ATP synthase complex"/>
    <property type="evidence" value="ECO:0007669"/>
    <property type="project" value="InterPro"/>
</dbReference>
<dbReference type="InterPro" id="IPR027417">
    <property type="entry name" value="P-loop_NTPase"/>
</dbReference>
<protein>
    <submittedName>
        <fullName evidence="1">Uncharacterized protein</fullName>
    </submittedName>
</protein>
<dbReference type="AlphaFoldDB" id="A0A9Q1JJ05"/>
<dbReference type="SUPFAM" id="SSF52540">
    <property type="entry name" value="P-loop containing nucleoside triphosphate hydrolases"/>
    <property type="match status" value="1"/>
</dbReference>
<dbReference type="PANTHER" id="PTHR48082">
    <property type="entry name" value="ATP SYNTHASE SUBUNIT ALPHA, MITOCHONDRIAL"/>
    <property type="match status" value="1"/>
</dbReference>
<reference evidence="1" key="1">
    <citation type="submission" date="2022-04" db="EMBL/GenBank/DDBJ databases">
        <title>Carnegiea gigantea Genome sequencing and assembly v2.</title>
        <authorList>
            <person name="Copetti D."/>
            <person name="Sanderson M.J."/>
            <person name="Burquez A."/>
            <person name="Wojciechowski M.F."/>
        </authorList>
    </citation>
    <scope>NUCLEOTIDE SEQUENCE</scope>
    <source>
        <strain evidence="1">SGP5-SGP5p</strain>
        <tissue evidence="1">Aerial part</tissue>
    </source>
</reference>
<dbReference type="GO" id="GO:0046933">
    <property type="term" value="F:proton-transporting ATP synthase activity, rotational mechanism"/>
    <property type="evidence" value="ECO:0007669"/>
    <property type="project" value="InterPro"/>
</dbReference>
<dbReference type="InterPro" id="IPR023366">
    <property type="entry name" value="ATP_synth_asu-like_sf"/>
</dbReference>
<accession>A0A9Q1JJ05</accession>
<keyword evidence="2" id="KW-1185">Reference proteome</keyword>